<dbReference type="InterPro" id="IPR001296">
    <property type="entry name" value="Glyco_trans_1"/>
</dbReference>
<dbReference type="SUPFAM" id="SSF53756">
    <property type="entry name" value="UDP-Glycosyltransferase/glycogen phosphorylase"/>
    <property type="match status" value="1"/>
</dbReference>
<proteinExistence type="predicted"/>
<dbReference type="CDD" id="cd03801">
    <property type="entry name" value="GT4_PimA-like"/>
    <property type="match status" value="1"/>
</dbReference>
<dbReference type="Gene3D" id="3.40.50.2000">
    <property type="entry name" value="Glycogen Phosphorylase B"/>
    <property type="match status" value="2"/>
</dbReference>
<sequence>MKILCVIDSLGSGGAQKQLVELAKGFHEKGHQVSFLTYHNLDFFKEELIKNNITVHCIEDPSYLKRVWKMRTFIRSGRYDAVLSFLETPNFICEIAGLPFRKWKLIVGERSANPNIEKSFKLKSYRWFHFLADFVVSNSNTNRDIVKRVNRLIPLEKLKVIYNLVDTGSYKTIKRSTSQNRLVLLIAASHQKLKNLNGLIEAVNLLTETEKSKLRIHWYGDEADSSFNNAKNKIQKYSLEDNFVFYKATQDIKNRMLEADIIGLFSFYEGFPNTICEAMSLARPVICSSVSDIPLIMTDARYLFDPNKTDEIVQVLSDVLKLNDVELDAMGKANKEIANSLFDKEQIVSQYLNLMQQK</sequence>
<dbReference type="AlphaFoldDB" id="A0A4R1M0R1"/>
<dbReference type="Proteomes" id="UP000294616">
    <property type="component" value="Unassembled WGS sequence"/>
</dbReference>
<reference evidence="3 4" key="1">
    <citation type="submission" date="2019-03" db="EMBL/GenBank/DDBJ databases">
        <title>Genomic Encyclopedia of Archaeal and Bacterial Type Strains, Phase II (KMG-II): from individual species to whole genera.</title>
        <authorList>
            <person name="Goeker M."/>
        </authorList>
    </citation>
    <scope>NUCLEOTIDE SEQUENCE [LARGE SCALE GENOMIC DNA]</scope>
    <source>
        <strain evidence="3 4">DSM 22554</strain>
    </source>
</reference>
<dbReference type="OrthoDB" id="9811239at2"/>
<evidence type="ECO:0000259" key="1">
    <source>
        <dbReference type="Pfam" id="PF00534"/>
    </source>
</evidence>
<comment type="caution">
    <text evidence="3">The sequence shown here is derived from an EMBL/GenBank/DDBJ whole genome shotgun (WGS) entry which is preliminary data.</text>
</comment>
<feature type="domain" description="Glycosyl transferase family 1" evidence="1">
    <location>
        <begin position="179"/>
        <end position="334"/>
    </location>
</feature>
<keyword evidence="4" id="KW-1185">Reference proteome</keyword>
<feature type="domain" description="Glycosyltransferase subfamily 4-like N-terminal" evidence="2">
    <location>
        <begin position="13"/>
        <end position="167"/>
    </location>
</feature>
<dbReference type="EMBL" id="SMGO01000001">
    <property type="protein sequence ID" value="TCK84877.1"/>
    <property type="molecule type" value="Genomic_DNA"/>
</dbReference>
<dbReference type="GO" id="GO:0016757">
    <property type="term" value="F:glycosyltransferase activity"/>
    <property type="evidence" value="ECO:0007669"/>
    <property type="project" value="InterPro"/>
</dbReference>
<dbReference type="Pfam" id="PF13439">
    <property type="entry name" value="Glyco_transf_4"/>
    <property type="match status" value="1"/>
</dbReference>
<dbReference type="Pfam" id="PF00534">
    <property type="entry name" value="Glycos_transf_1"/>
    <property type="match status" value="1"/>
</dbReference>
<evidence type="ECO:0000313" key="4">
    <source>
        <dbReference type="Proteomes" id="UP000294616"/>
    </source>
</evidence>
<accession>A0A4R1M0R1</accession>
<protein>
    <submittedName>
        <fullName evidence="3">Glycosyltransferase involved in cell wall biosynthesis</fullName>
    </submittedName>
</protein>
<organism evidence="3 4">
    <name type="scientific">Albibacterium bauzanense</name>
    <dbReference type="NCBI Taxonomy" id="653929"/>
    <lineage>
        <taxon>Bacteria</taxon>
        <taxon>Pseudomonadati</taxon>
        <taxon>Bacteroidota</taxon>
        <taxon>Sphingobacteriia</taxon>
        <taxon>Sphingobacteriales</taxon>
        <taxon>Sphingobacteriaceae</taxon>
        <taxon>Albibacterium</taxon>
    </lineage>
</organism>
<name>A0A4R1M0R1_9SPHI</name>
<keyword evidence="3" id="KW-0808">Transferase</keyword>
<dbReference type="RefSeq" id="WP_132220601.1">
    <property type="nucleotide sequence ID" value="NZ_SMGO01000001.1"/>
</dbReference>
<evidence type="ECO:0000313" key="3">
    <source>
        <dbReference type="EMBL" id="TCK84877.1"/>
    </source>
</evidence>
<dbReference type="PANTHER" id="PTHR12526">
    <property type="entry name" value="GLYCOSYLTRANSFERASE"/>
    <property type="match status" value="1"/>
</dbReference>
<dbReference type="InterPro" id="IPR028098">
    <property type="entry name" value="Glyco_trans_4-like_N"/>
</dbReference>
<evidence type="ECO:0000259" key="2">
    <source>
        <dbReference type="Pfam" id="PF13439"/>
    </source>
</evidence>
<dbReference type="PANTHER" id="PTHR12526:SF630">
    <property type="entry name" value="GLYCOSYLTRANSFERASE"/>
    <property type="match status" value="1"/>
</dbReference>
<gene>
    <name evidence="3" type="ORF">C8N28_0172</name>
</gene>